<organism evidence="2 3">
    <name type="scientific">Schizosaccharomyces osmophilus</name>
    <dbReference type="NCBI Taxonomy" id="2545709"/>
    <lineage>
        <taxon>Eukaryota</taxon>
        <taxon>Fungi</taxon>
        <taxon>Dikarya</taxon>
        <taxon>Ascomycota</taxon>
        <taxon>Taphrinomycotina</taxon>
        <taxon>Schizosaccharomycetes</taxon>
        <taxon>Schizosaccharomycetales</taxon>
        <taxon>Schizosaccharomycetaceae</taxon>
        <taxon>Schizosaccharomyces</taxon>
    </lineage>
</organism>
<feature type="transmembrane region" description="Helical" evidence="1">
    <location>
        <begin position="238"/>
        <end position="259"/>
    </location>
</feature>
<dbReference type="EMBL" id="CP115613">
    <property type="protein sequence ID" value="WBW75630.1"/>
    <property type="molecule type" value="Genomic_DNA"/>
</dbReference>
<evidence type="ECO:0000256" key="1">
    <source>
        <dbReference type="SAM" id="Phobius"/>
    </source>
</evidence>
<evidence type="ECO:0000313" key="3">
    <source>
        <dbReference type="Proteomes" id="UP001212411"/>
    </source>
</evidence>
<dbReference type="RefSeq" id="XP_056039873.1">
    <property type="nucleotide sequence ID" value="XM_056183694.1"/>
</dbReference>
<reference evidence="2 3" key="1">
    <citation type="journal article" date="2023" name="G3 (Bethesda)">
        <title>A high-quality reference genome for the fission yeast Schizosaccharomyces osmophilus.</title>
        <authorList>
            <person name="Jia G.S."/>
            <person name="Zhang W.C."/>
            <person name="Liang Y."/>
            <person name="Liu X.H."/>
            <person name="Rhind N."/>
            <person name="Pidoux A."/>
            <person name="Brysch-Herzberg M."/>
            <person name="Du L.L."/>
        </authorList>
    </citation>
    <scope>NUCLEOTIDE SEQUENCE [LARGE SCALE GENOMIC DNA]</scope>
    <source>
        <strain evidence="2 3">CBS 15793</strain>
    </source>
</reference>
<keyword evidence="1" id="KW-1133">Transmembrane helix</keyword>
<gene>
    <name evidence="2" type="primary">dms1</name>
    <name evidence="2" type="ORF">SOMG_04918</name>
</gene>
<keyword evidence="1" id="KW-0812">Transmembrane</keyword>
<dbReference type="GeneID" id="80878383"/>
<dbReference type="KEGG" id="som:SOMG_04918"/>
<evidence type="ECO:0000313" key="2">
    <source>
        <dbReference type="EMBL" id="WBW75630.1"/>
    </source>
</evidence>
<dbReference type="Proteomes" id="UP001212411">
    <property type="component" value="Chromosome 3"/>
</dbReference>
<sequence length="271" mass="30590">MQMLDSQKMDHRKLVDQISKLSHEKISVPELITLLDIHYNDMFHVNPWMKKEIKKLAYEFVKNDPNHQLSKHDACDLVEAFINVPLTSLDKQSMSSNTPLHSTSIDDMSTDFSVDSSLLPQPVPFTHSLSRFPSPEKLSDNSFVAAFQKTQSHFAYSDSLIESAFLNIQNCIGSIQNVKKEDISSQLVGIRKESEASLPSFRRRSSSKVISEITESNPSQKDSTPSPITGVWEPFLSFYYIKASIVLLIALVLFSVFYTSSKPNPSKTRPS</sequence>
<proteinExistence type="predicted"/>
<protein>
    <submittedName>
        <fullName evidence="2">Meiotic spindle pole body protein Dms1</fullName>
    </submittedName>
</protein>
<accession>A0AAE9WG90</accession>
<name>A0AAE9WG90_9SCHI</name>
<keyword evidence="1" id="KW-0472">Membrane</keyword>
<keyword evidence="3" id="KW-1185">Reference proteome</keyword>
<dbReference type="AlphaFoldDB" id="A0AAE9WG90"/>